<protein>
    <recommendedName>
        <fullName evidence="6">AAA+ ATPase domain-containing protein</fullName>
    </recommendedName>
</protein>
<dbReference type="PANTHER" id="PTHR43392">
    <property type="entry name" value="AAA-TYPE ATPASE FAMILY PROTEIN / ANKYRIN REPEAT FAMILY PROTEIN"/>
    <property type="match status" value="1"/>
</dbReference>
<evidence type="ECO:0000313" key="8">
    <source>
        <dbReference type="Proteomes" id="UP000233343"/>
    </source>
</evidence>
<dbReference type="EMBL" id="PISD01000078">
    <property type="protein sequence ID" value="PKG26065.1"/>
    <property type="molecule type" value="Genomic_DNA"/>
</dbReference>
<organism evidence="7 8">
    <name type="scientific">Cytobacillus horneckiae</name>
    <dbReference type="NCBI Taxonomy" id="549687"/>
    <lineage>
        <taxon>Bacteria</taxon>
        <taxon>Bacillati</taxon>
        <taxon>Bacillota</taxon>
        <taxon>Bacilli</taxon>
        <taxon>Bacillales</taxon>
        <taxon>Bacillaceae</taxon>
        <taxon>Cytobacillus</taxon>
    </lineage>
</organism>
<comment type="caution">
    <text evidence="7">The sequence shown here is derived from an EMBL/GenBank/DDBJ whole genome shotgun (WGS) entry which is preliminary data.</text>
</comment>
<dbReference type="SUPFAM" id="SSF52540">
    <property type="entry name" value="P-loop containing nucleoside triphosphate hydrolases"/>
    <property type="match status" value="1"/>
</dbReference>
<keyword evidence="5" id="KW-0472">Membrane</keyword>
<dbReference type="RefSeq" id="WP_101226433.1">
    <property type="nucleotide sequence ID" value="NZ_JARSFA010000027.1"/>
</dbReference>
<evidence type="ECO:0000256" key="5">
    <source>
        <dbReference type="SAM" id="Phobius"/>
    </source>
</evidence>
<dbReference type="InterPro" id="IPR000641">
    <property type="entry name" value="CbxX/CfxQ"/>
</dbReference>
<sequence length="515" mass="58026">MQSQNKYESEPFEEKSREEGYISELENQPVYLMSATWIDRLVHVPFIWLGENPFVLIALTLSIILSLFLPIPFYILVVGLSLLGWIAQKVLPFESAIPPYLLSYNHAAKYGHEELWELSENGLDEARDSLQAELDKRDRDIEEYQTKQNQSPSQSYVTEELNSSNGIGNVVDMVSNIGDTVGSISDRFDALGAVMEGDIGAISDLFAKGEKEEESAAGYQQAQGYENSAEPSTFRPAPLTREERQSIYTESMKELHSMIGLEEVKQEVKNIILEIKANRKLEREGISPDKNTMHMIFSGPPGTGKTETARLIAKILQATGYLETGQLIEAQRGDLVAEYQGQTAKKVMDKFEEAKGGVLFIDEAYALKNGENDQFGQEAIDTIIKCMEDYRKEMVVILAGYDAEMNKLMKANPGFTSRIAYKFRFVDYTPEQLSKLAMLYIGKRGYEGSHLQSLIEKAISSKVKNGAIDGNGRWVRNFVDKVEKHHKIMIANNQIADVRKIHSTTIELAIKEMRD</sequence>
<dbReference type="PANTHER" id="PTHR43392:SF2">
    <property type="entry name" value="AAA-TYPE ATPASE FAMILY PROTEIN _ ANKYRIN REPEAT FAMILY PROTEIN"/>
    <property type="match status" value="1"/>
</dbReference>
<evidence type="ECO:0000256" key="1">
    <source>
        <dbReference type="ARBA" id="ARBA00010378"/>
    </source>
</evidence>
<keyword evidence="8" id="KW-1185">Reference proteome</keyword>
<evidence type="ECO:0000313" key="7">
    <source>
        <dbReference type="EMBL" id="PKG26065.1"/>
    </source>
</evidence>
<dbReference type="GO" id="GO:0016887">
    <property type="term" value="F:ATP hydrolysis activity"/>
    <property type="evidence" value="ECO:0007669"/>
    <property type="project" value="InterPro"/>
</dbReference>
<dbReference type="InterPro" id="IPR027417">
    <property type="entry name" value="P-loop_NTPase"/>
</dbReference>
<evidence type="ECO:0000259" key="6">
    <source>
        <dbReference type="SMART" id="SM00382"/>
    </source>
</evidence>
<keyword evidence="5" id="KW-0812">Transmembrane</keyword>
<dbReference type="Gene3D" id="1.10.8.60">
    <property type="match status" value="1"/>
</dbReference>
<feature type="transmembrane region" description="Helical" evidence="5">
    <location>
        <begin position="54"/>
        <end position="87"/>
    </location>
</feature>
<comment type="similarity">
    <text evidence="1">Belongs to the CbxX/CfxQ family.</text>
</comment>
<dbReference type="CDD" id="cd00009">
    <property type="entry name" value="AAA"/>
    <property type="match status" value="1"/>
</dbReference>
<dbReference type="GO" id="GO:0005524">
    <property type="term" value="F:ATP binding"/>
    <property type="evidence" value="ECO:0007669"/>
    <property type="project" value="UniProtKB-KW"/>
</dbReference>
<name>A0A2N0Z976_9BACI</name>
<dbReference type="FunFam" id="3.40.50.300:FF:000216">
    <property type="entry name" value="Type VII secretion ATPase EccA"/>
    <property type="match status" value="1"/>
</dbReference>
<dbReference type="AlphaFoldDB" id="A0A2N0Z976"/>
<proteinExistence type="inferred from homology"/>
<evidence type="ECO:0000256" key="2">
    <source>
        <dbReference type="ARBA" id="ARBA00022741"/>
    </source>
</evidence>
<feature type="domain" description="AAA+ ATPase" evidence="6">
    <location>
        <begin position="291"/>
        <end position="425"/>
    </location>
</feature>
<dbReference type="InterPro" id="IPR003593">
    <property type="entry name" value="AAA+_ATPase"/>
</dbReference>
<feature type="region of interest" description="Disordered" evidence="4">
    <location>
        <begin position="212"/>
        <end position="236"/>
    </location>
</feature>
<reference evidence="7 8" key="1">
    <citation type="journal article" date="2010" name="Int. J. Syst. Evol. Microbiol.">
        <title>Bacillus horneckiae sp. nov., isolated from a spacecraft-assembly clean room.</title>
        <authorList>
            <person name="Vaishampayan P."/>
            <person name="Probst A."/>
            <person name="Krishnamurthi S."/>
            <person name="Ghosh S."/>
            <person name="Osman S."/>
            <person name="McDowall A."/>
            <person name="Ruckmani A."/>
            <person name="Mayilraj S."/>
            <person name="Venkateswaran K."/>
        </authorList>
    </citation>
    <scope>NUCLEOTIDE SEQUENCE [LARGE SCALE GENOMIC DNA]</scope>
    <source>
        <strain evidence="8">1PO1SC</strain>
    </source>
</reference>
<dbReference type="InterPro" id="IPR003959">
    <property type="entry name" value="ATPase_AAA_core"/>
</dbReference>
<evidence type="ECO:0000256" key="3">
    <source>
        <dbReference type="ARBA" id="ARBA00022840"/>
    </source>
</evidence>
<dbReference type="Proteomes" id="UP000233343">
    <property type="component" value="Unassembled WGS sequence"/>
</dbReference>
<dbReference type="Pfam" id="PF00004">
    <property type="entry name" value="AAA"/>
    <property type="match status" value="1"/>
</dbReference>
<keyword evidence="2" id="KW-0547">Nucleotide-binding</keyword>
<dbReference type="InterPro" id="IPR050773">
    <property type="entry name" value="CbxX/CfxQ_RuBisCO_ESX"/>
</dbReference>
<feature type="compositionally biased region" description="Polar residues" evidence="4">
    <location>
        <begin position="220"/>
        <end position="231"/>
    </location>
</feature>
<dbReference type="Gene3D" id="3.40.50.300">
    <property type="entry name" value="P-loop containing nucleotide triphosphate hydrolases"/>
    <property type="match status" value="1"/>
</dbReference>
<accession>A0A2N0Z976</accession>
<evidence type="ECO:0000256" key="4">
    <source>
        <dbReference type="SAM" id="MobiDB-lite"/>
    </source>
</evidence>
<gene>
    <name evidence="7" type="ORF">CWS20_25835</name>
</gene>
<keyword evidence="3" id="KW-0067">ATP-binding</keyword>
<dbReference type="PRINTS" id="PR00819">
    <property type="entry name" value="CBXCFQXSUPER"/>
</dbReference>
<dbReference type="SMART" id="SM00382">
    <property type="entry name" value="AAA"/>
    <property type="match status" value="1"/>
</dbReference>
<keyword evidence="5" id="KW-1133">Transmembrane helix</keyword>